<dbReference type="Gene3D" id="1.10.510.10">
    <property type="entry name" value="Transferase(Phosphotransferase) domain 1"/>
    <property type="match status" value="1"/>
</dbReference>
<name>A0A813YEW3_9BILA</name>
<dbReference type="GO" id="GO:0010506">
    <property type="term" value="P:regulation of autophagy"/>
    <property type="evidence" value="ECO:0007669"/>
    <property type="project" value="InterPro"/>
</dbReference>
<dbReference type="EMBL" id="CAJNOL010000145">
    <property type="protein sequence ID" value="CAF0883406.1"/>
    <property type="molecule type" value="Genomic_DNA"/>
</dbReference>
<dbReference type="PROSITE" id="PS50011">
    <property type="entry name" value="PROTEIN_KINASE_DOM"/>
    <property type="match status" value="1"/>
</dbReference>
<dbReference type="AlphaFoldDB" id="A0A813YEW3"/>
<dbReference type="GO" id="GO:0004674">
    <property type="term" value="F:protein serine/threonine kinase activity"/>
    <property type="evidence" value="ECO:0007669"/>
    <property type="project" value="InterPro"/>
</dbReference>
<feature type="region of interest" description="Disordered" evidence="5">
    <location>
        <begin position="284"/>
        <end position="306"/>
    </location>
</feature>
<dbReference type="PANTHER" id="PTHR24348">
    <property type="entry name" value="SERINE/THREONINE-PROTEIN KINASE UNC-51-RELATED"/>
    <property type="match status" value="1"/>
</dbReference>
<dbReference type="InterPro" id="IPR049229">
    <property type="entry name" value="DUF6826"/>
</dbReference>
<keyword evidence="3" id="KW-0418">Kinase</keyword>
<dbReference type="GO" id="GO:0034045">
    <property type="term" value="C:phagophore assembly site membrane"/>
    <property type="evidence" value="ECO:0007669"/>
    <property type="project" value="TreeGrafter"/>
</dbReference>
<dbReference type="GO" id="GO:0000045">
    <property type="term" value="P:autophagosome assembly"/>
    <property type="evidence" value="ECO:0007669"/>
    <property type="project" value="TreeGrafter"/>
</dbReference>
<dbReference type="Pfam" id="PF20713">
    <property type="entry name" value="DUF6826"/>
    <property type="match status" value="1"/>
</dbReference>
<gene>
    <name evidence="7" type="ORF">JXQ802_LOCUS8270</name>
</gene>
<evidence type="ECO:0000256" key="3">
    <source>
        <dbReference type="ARBA" id="ARBA00022777"/>
    </source>
</evidence>
<evidence type="ECO:0000313" key="8">
    <source>
        <dbReference type="Proteomes" id="UP000663870"/>
    </source>
</evidence>
<proteinExistence type="predicted"/>
<evidence type="ECO:0000256" key="4">
    <source>
        <dbReference type="ARBA" id="ARBA00022840"/>
    </source>
</evidence>
<keyword evidence="4" id="KW-0067">ATP-binding</keyword>
<dbReference type="SMART" id="SM00220">
    <property type="entry name" value="S_TKc"/>
    <property type="match status" value="1"/>
</dbReference>
<sequence length="550" mass="65222">MQRTQSSLTDILWSSHKDFYGYVVDGNLYNFEIDWVSSNDNDYFNDRIKNYIKDYLNELSSLKRVYETDLQKNFNDLIANLLNAYDDSTLLQYKNTVGSSYLESKYSPDCTFIFKNIDVSNECLQDFVVCLGELKCPDQSMTETKCIGQLLQYLRILLRKQARPKIYGFLLNSKDIKFYYVERRQNSSDYNYYQSKSFQIYDSSFEKLPINNRQKITTNEKSKKKFHYCEDTWKIFTKFLIMNMNFYRYETLNIDPCDNQLNKYLITNRLGYGLTSKVYLLNDKENNNENQQTNNNNKRKQENNTNDIKSRVIKISKNNGYSSEFLNELMITKKLKEKDIHKFESFFQEIIYSSPTGNYLIFNNELQKLASLSLTQSENLIDIIEYLYDSNIIHRDIRPNNLMSDKSGQYIKLIDFGFAFTLDINDKSKELPIAGTITYASYEFLNFCSKIEHNTFWSPSYRYDKTFDLKCVLTIIIYMINENVQAKLNSIEELLSTKEKIPRLLELWENVKNKNTKYSKLLNTINKLTKSSDFQTLKDQLKELYNKKIQ</sequence>
<evidence type="ECO:0000256" key="5">
    <source>
        <dbReference type="SAM" id="MobiDB-lite"/>
    </source>
</evidence>
<dbReference type="Pfam" id="PF00069">
    <property type="entry name" value="Pkinase"/>
    <property type="match status" value="1"/>
</dbReference>
<dbReference type="InterPro" id="IPR045269">
    <property type="entry name" value="Atg1-like"/>
</dbReference>
<dbReference type="InterPro" id="IPR000719">
    <property type="entry name" value="Prot_kinase_dom"/>
</dbReference>
<keyword evidence="2" id="KW-0547">Nucleotide-binding</keyword>
<dbReference type="Proteomes" id="UP000663870">
    <property type="component" value="Unassembled WGS sequence"/>
</dbReference>
<dbReference type="GO" id="GO:0000422">
    <property type="term" value="P:autophagy of mitochondrion"/>
    <property type="evidence" value="ECO:0007669"/>
    <property type="project" value="TreeGrafter"/>
</dbReference>
<dbReference type="GO" id="GO:0005776">
    <property type="term" value="C:autophagosome"/>
    <property type="evidence" value="ECO:0007669"/>
    <property type="project" value="TreeGrafter"/>
</dbReference>
<keyword evidence="1" id="KW-0808">Transferase</keyword>
<dbReference type="GO" id="GO:0034727">
    <property type="term" value="P:piecemeal microautophagy of the nucleus"/>
    <property type="evidence" value="ECO:0007669"/>
    <property type="project" value="TreeGrafter"/>
</dbReference>
<reference evidence="7" key="1">
    <citation type="submission" date="2021-02" db="EMBL/GenBank/DDBJ databases">
        <authorList>
            <person name="Nowell W R."/>
        </authorList>
    </citation>
    <scope>NUCLEOTIDE SEQUENCE</scope>
</reference>
<evidence type="ECO:0000313" key="7">
    <source>
        <dbReference type="EMBL" id="CAF0883406.1"/>
    </source>
</evidence>
<dbReference type="GO" id="GO:0005829">
    <property type="term" value="C:cytosol"/>
    <property type="evidence" value="ECO:0007669"/>
    <property type="project" value="TreeGrafter"/>
</dbReference>
<keyword evidence="8" id="KW-1185">Reference proteome</keyword>
<evidence type="ECO:0000259" key="6">
    <source>
        <dbReference type="PROSITE" id="PS50011"/>
    </source>
</evidence>
<accession>A0A813YEW3</accession>
<dbReference type="PANTHER" id="PTHR24348:SF22">
    <property type="entry name" value="NON-SPECIFIC SERINE_THREONINE PROTEIN KINASE"/>
    <property type="match status" value="1"/>
</dbReference>
<dbReference type="SUPFAM" id="SSF56112">
    <property type="entry name" value="Protein kinase-like (PK-like)"/>
    <property type="match status" value="1"/>
</dbReference>
<dbReference type="GO" id="GO:0005524">
    <property type="term" value="F:ATP binding"/>
    <property type="evidence" value="ECO:0007669"/>
    <property type="project" value="UniProtKB-KW"/>
</dbReference>
<feature type="domain" description="Protein kinase" evidence="6">
    <location>
        <begin position="264"/>
        <end position="550"/>
    </location>
</feature>
<dbReference type="InterPro" id="IPR011009">
    <property type="entry name" value="Kinase-like_dom_sf"/>
</dbReference>
<dbReference type="GO" id="GO:0042594">
    <property type="term" value="P:response to starvation"/>
    <property type="evidence" value="ECO:0007669"/>
    <property type="project" value="TreeGrafter"/>
</dbReference>
<evidence type="ECO:0000256" key="2">
    <source>
        <dbReference type="ARBA" id="ARBA00022741"/>
    </source>
</evidence>
<comment type="caution">
    <text evidence="7">The sequence shown here is derived from an EMBL/GenBank/DDBJ whole genome shotgun (WGS) entry which is preliminary data.</text>
</comment>
<protein>
    <recommendedName>
        <fullName evidence="6">Protein kinase domain-containing protein</fullName>
    </recommendedName>
</protein>
<evidence type="ECO:0000256" key="1">
    <source>
        <dbReference type="ARBA" id="ARBA00022679"/>
    </source>
</evidence>
<dbReference type="GO" id="GO:0061709">
    <property type="term" value="P:reticulophagy"/>
    <property type="evidence" value="ECO:0007669"/>
    <property type="project" value="TreeGrafter"/>
</dbReference>
<organism evidence="7 8">
    <name type="scientific">Rotaria sordida</name>
    <dbReference type="NCBI Taxonomy" id="392033"/>
    <lineage>
        <taxon>Eukaryota</taxon>
        <taxon>Metazoa</taxon>
        <taxon>Spiralia</taxon>
        <taxon>Gnathifera</taxon>
        <taxon>Rotifera</taxon>
        <taxon>Eurotatoria</taxon>
        <taxon>Bdelloidea</taxon>
        <taxon>Philodinida</taxon>
        <taxon>Philodinidae</taxon>
        <taxon>Rotaria</taxon>
    </lineage>
</organism>